<feature type="transmembrane region" description="Helical" evidence="5">
    <location>
        <begin position="101"/>
        <end position="121"/>
    </location>
</feature>
<protein>
    <recommendedName>
        <fullName evidence="6">TMEM205-like domain-containing protein</fullName>
    </recommendedName>
</protein>
<dbReference type="EMBL" id="BMIG01000006">
    <property type="protein sequence ID" value="GGA99010.1"/>
    <property type="molecule type" value="Genomic_DNA"/>
</dbReference>
<evidence type="ECO:0000256" key="5">
    <source>
        <dbReference type="SAM" id="Phobius"/>
    </source>
</evidence>
<dbReference type="Proteomes" id="UP000620596">
    <property type="component" value="Unassembled WGS sequence"/>
</dbReference>
<dbReference type="Pfam" id="PF13664">
    <property type="entry name" value="DUF4149"/>
    <property type="match status" value="1"/>
</dbReference>
<dbReference type="InterPro" id="IPR025423">
    <property type="entry name" value="TMEM205-like"/>
</dbReference>
<accession>A0A916SH36</accession>
<gene>
    <name evidence="7" type="ORF">GCM10011496_20110</name>
</gene>
<reference evidence="7" key="2">
    <citation type="submission" date="2020-09" db="EMBL/GenBank/DDBJ databases">
        <authorList>
            <person name="Sun Q."/>
            <person name="Zhou Y."/>
        </authorList>
    </citation>
    <scope>NUCLEOTIDE SEQUENCE</scope>
    <source>
        <strain evidence="7">CGMCC 1.15322</strain>
    </source>
</reference>
<feature type="transmembrane region" description="Helical" evidence="5">
    <location>
        <begin position="133"/>
        <end position="155"/>
    </location>
</feature>
<feature type="transmembrane region" description="Helical" evidence="5">
    <location>
        <begin position="26"/>
        <end position="48"/>
    </location>
</feature>
<evidence type="ECO:0000313" key="7">
    <source>
        <dbReference type="EMBL" id="GGA99010.1"/>
    </source>
</evidence>
<name>A0A916SH36_9BURK</name>
<sequence length="164" mass="17348">MLEAALRGALVALLDLIMDTRSRISILLAALWWGSLSALGFLVVPLLFVHLPNPAAAGAMAAKLFTAQTWLSITCAFLLLMALKGKEVSALSPSAQAAMKYVVAGLFLAVLVEFGVSPRIVNARAEGGNLKLWHGLGTALYVAQWLAAGWTLWCLSRATKAGDA</sequence>
<reference evidence="7" key="1">
    <citation type="journal article" date="2014" name="Int. J. Syst. Evol. Microbiol.">
        <title>Complete genome sequence of Corynebacterium casei LMG S-19264T (=DSM 44701T), isolated from a smear-ripened cheese.</title>
        <authorList>
            <consortium name="US DOE Joint Genome Institute (JGI-PGF)"/>
            <person name="Walter F."/>
            <person name="Albersmeier A."/>
            <person name="Kalinowski J."/>
            <person name="Ruckert C."/>
        </authorList>
    </citation>
    <scope>NUCLEOTIDE SEQUENCE</scope>
    <source>
        <strain evidence="7">CGMCC 1.15322</strain>
    </source>
</reference>
<keyword evidence="4 5" id="KW-0472">Membrane</keyword>
<feature type="domain" description="TMEM205-like" evidence="6">
    <location>
        <begin position="27"/>
        <end position="127"/>
    </location>
</feature>
<proteinExistence type="predicted"/>
<keyword evidence="3 5" id="KW-1133">Transmembrane helix</keyword>
<comment type="subcellular location">
    <subcellularLocation>
        <location evidence="1">Membrane</location>
    </subcellularLocation>
</comment>
<keyword evidence="8" id="KW-1185">Reference proteome</keyword>
<evidence type="ECO:0000256" key="1">
    <source>
        <dbReference type="ARBA" id="ARBA00004370"/>
    </source>
</evidence>
<evidence type="ECO:0000259" key="6">
    <source>
        <dbReference type="Pfam" id="PF13664"/>
    </source>
</evidence>
<dbReference type="AlphaFoldDB" id="A0A916SH36"/>
<dbReference type="GO" id="GO:0016020">
    <property type="term" value="C:membrane"/>
    <property type="evidence" value="ECO:0007669"/>
    <property type="project" value="UniProtKB-SubCell"/>
</dbReference>
<feature type="transmembrane region" description="Helical" evidence="5">
    <location>
        <begin position="60"/>
        <end position="80"/>
    </location>
</feature>
<evidence type="ECO:0000256" key="4">
    <source>
        <dbReference type="ARBA" id="ARBA00023136"/>
    </source>
</evidence>
<evidence type="ECO:0000313" key="8">
    <source>
        <dbReference type="Proteomes" id="UP000620596"/>
    </source>
</evidence>
<evidence type="ECO:0000256" key="3">
    <source>
        <dbReference type="ARBA" id="ARBA00022989"/>
    </source>
</evidence>
<comment type="caution">
    <text evidence="7">The sequence shown here is derived from an EMBL/GenBank/DDBJ whole genome shotgun (WGS) entry which is preliminary data.</text>
</comment>
<keyword evidence="2 5" id="KW-0812">Transmembrane</keyword>
<organism evidence="7 8">
    <name type="scientific">Polaromonas eurypsychrophila</name>
    <dbReference type="NCBI Taxonomy" id="1614635"/>
    <lineage>
        <taxon>Bacteria</taxon>
        <taxon>Pseudomonadati</taxon>
        <taxon>Pseudomonadota</taxon>
        <taxon>Betaproteobacteria</taxon>
        <taxon>Burkholderiales</taxon>
        <taxon>Comamonadaceae</taxon>
        <taxon>Polaromonas</taxon>
    </lineage>
</organism>
<evidence type="ECO:0000256" key="2">
    <source>
        <dbReference type="ARBA" id="ARBA00022692"/>
    </source>
</evidence>